<name>A0A2P2PZU1_RHIMU</name>
<dbReference type="EMBL" id="GGEC01079770">
    <property type="protein sequence ID" value="MBX60254.1"/>
    <property type="molecule type" value="Transcribed_RNA"/>
</dbReference>
<accession>A0A2P2PZU1</accession>
<evidence type="ECO:0000313" key="1">
    <source>
        <dbReference type="EMBL" id="MBX60254.1"/>
    </source>
</evidence>
<protein>
    <submittedName>
        <fullName evidence="1">Uncharacterized protein</fullName>
    </submittedName>
</protein>
<dbReference type="AlphaFoldDB" id="A0A2P2PZU1"/>
<sequence>MERCKYEQIYTFSCVLPRPIKNSLFSL</sequence>
<proteinExistence type="predicted"/>
<organism evidence="1">
    <name type="scientific">Rhizophora mucronata</name>
    <name type="common">Asiatic mangrove</name>
    <dbReference type="NCBI Taxonomy" id="61149"/>
    <lineage>
        <taxon>Eukaryota</taxon>
        <taxon>Viridiplantae</taxon>
        <taxon>Streptophyta</taxon>
        <taxon>Embryophyta</taxon>
        <taxon>Tracheophyta</taxon>
        <taxon>Spermatophyta</taxon>
        <taxon>Magnoliopsida</taxon>
        <taxon>eudicotyledons</taxon>
        <taxon>Gunneridae</taxon>
        <taxon>Pentapetalae</taxon>
        <taxon>rosids</taxon>
        <taxon>fabids</taxon>
        <taxon>Malpighiales</taxon>
        <taxon>Rhizophoraceae</taxon>
        <taxon>Rhizophora</taxon>
    </lineage>
</organism>
<reference evidence="1" key="1">
    <citation type="submission" date="2018-02" db="EMBL/GenBank/DDBJ databases">
        <title>Rhizophora mucronata_Transcriptome.</title>
        <authorList>
            <person name="Meera S.P."/>
            <person name="Sreeshan A."/>
            <person name="Augustine A."/>
        </authorList>
    </citation>
    <scope>NUCLEOTIDE SEQUENCE</scope>
    <source>
        <tissue evidence="1">Leaf</tissue>
    </source>
</reference>